<proteinExistence type="predicted"/>
<dbReference type="GeneID" id="69036154"/>
<reference evidence="1" key="1">
    <citation type="submission" date="2009-02" db="EMBL/GenBank/DDBJ databases">
        <title>The Genome Sequence of Ajellomyces capsulatus strain G186AR.</title>
        <authorList>
            <consortium name="The Broad Institute Genome Sequencing Platform"/>
            <person name="Champion M."/>
            <person name="Cuomo C."/>
            <person name="Ma L.-J."/>
            <person name="Henn M.R."/>
            <person name="Sil A."/>
            <person name="Goldman B."/>
            <person name="Young S.K."/>
            <person name="Kodira C.D."/>
            <person name="Zeng Q."/>
            <person name="Koehrsen M."/>
            <person name="Alvarado L."/>
            <person name="Berlin A."/>
            <person name="Borenstein D."/>
            <person name="Chen Z."/>
            <person name="Engels R."/>
            <person name="Freedman E."/>
            <person name="Gellesch M."/>
            <person name="Goldberg J."/>
            <person name="Griggs A."/>
            <person name="Gujja S."/>
            <person name="Heiman D."/>
            <person name="Hepburn T."/>
            <person name="Howarth C."/>
            <person name="Jen D."/>
            <person name="Larson L."/>
            <person name="Lewis B."/>
            <person name="Mehta T."/>
            <person name="Park D."/>
            <person name="Pearson M."/>
            <person name="Roberts A."/>
            <person name="Saif S."/>
            <person name="Shea T."/>
            <person name="Shenoy N."/>
            <person name="Sisk P."/>
            <person name="Stolte C."/>
            <person name="Sykes S."/>
            <person name="Walk T."/>
            <person name="White J."/>
            <person name="Yandava C."/>
            <person name="Klein B."/>
            <person name="McEwen J.G."/>
            <person name="Puccia R."/>
            <person name="Goldman G.H."/>
            <person name="Felipe M.S."/>
            <person name="Nino-Vega G."/>
            <person name="San-Blas G."/>
            <person name="Taylor J."/>
            <person name="Mendoza L."/>
            <person name="Galagan J."/>
            <person name="Nusbaum C."/>
            <person name="Birren B."/>
        </authorList>
    </citation>
    <scope>NUCLEOTIDE SEQUENCE</scope>
    <source>
        <strain evidence="1">G186AR</strain>
    </source>
</reference>
<sequence>MEHMFIPPAEMKKQCLIQMLELAFWQMRVMSNNHLKLDALTDWLYAMRRSPSTPPNPKNEDKLLAKRNRAKAYECGYAVDVQAQTRQSVSLPHSCARRCGVGDRHRHHILGPLLH</sequence>
<dbReference type="STRING" id="447093.C0NJ08"/>
<dbReference type="Pfam" id="PF12520">
    <property type="entry name" value="DUF3723"/>
    <property type="match status" value="1"/>
</dbReference>
<evidence type="ECO:0000313" key="1">
    <source>
        <dbReference type="EMBL" id="EEH07849.1"/>
    </source>
</evidence>
<gene>
    <name evidence="1" type="ORF">HCBG_03138</name>
</gene>
<organism evidence="1 2">
    <name type="scientific">Ajellomyces capsulatus (strain G186AR / H82 / ATCC MYA-2454 / RMSCC 2432)</name>
    <name type="common">Darling's disease fungus</name>
    <name type="synonym">Histoplasma capsulatum</name>
    <dbReference type="NCBI Taxonomy" id="447093"/>
    <lineage>
        <taxon>Eukaryota</taxon>
        <taxon>Fungi</taxon>
        <taxon>Dikarya</taxon>
        <taxon>Ascomycota</taxon>
        <taxon>Pezizomycotina</taxon>
        <taxon>Eurotiomycetes</taxon>
        <taxon>Eurotiomycetidae</taxon>
        <taxon>Onygenales</taxon>
        <taxon>Ajellomycetaceae</taxon>
        <taxon>Histoplasma</taxon>
    </lineage>
</organism>
<dbReference type="InterPro" id="IPR022198">
    <property type="entry name" value="DUF3723"/>
</dbReference>
<dbReference type="EMBL" id="GG663366">
    <property type="protein sequence ID" value="EEH07849.1"/>
    <property type="molecule type" value="Genomic_DNA"/>
</dbReference>
<dbReference type="RefSeq" id="XP_045288330.1">
    <property type="nucleotide sequence ID" value="XM_045430187.1"/>
</dbReference>
<protein>
    <submittedName>
        <fullName evidence="1">Uncharacterized protein</fullName>
    </submittedName>
</protein>
<keyword evidence="2" id="KW-1185">Reference proteome</keyword>
<accession>C0NJ08</accession>
<dbReference type="AlphaFoldDB" id="C0NJ08"/>
<dbReference type="HOGENOM" id="CLU_2108343_0_0_1"/>
<dbReference type="Proteomes" id="UP000001631">
    <property type="component" value="Unassembled WGS sequence"/>
</dbReference>
<dbReference type="InParanoid" id="C0NJ08"/>
<name>C0NJ08_AJECG</name>
<evidence type="ECO:0000313" key="2">
    <source>
        <dbReference type="Proteomes" id="UP000001631"/>
    </source>
</evidence>